<dbReference type="AlphaFoldDB" id="A0AA95NF41"/>
<gene>
    <name evidence="1" type="ORF">PFX98_19745</name>
</gene>
<sequence>MRLNPNATSLVDPFAMLLDLDSVVFAMEHSERLSRLRSRIYRPLDKPLIPKGKAALKALSELADFDRMVDDAGLECDADDTQAC</sequence>
<organism evidence="1 2">
    <name type="scientific">Paucibacter sediminis</name>
    <dbReference type="NCBI Taxonomy" id="3019553"/>
    <lineage>
        <taxon>Bacteria</taxon>
        <taxon>Pseudomonadati</taxon>
        <taxon>Pseudomonadota</taxon>
        <taxon>Betaproteobacteria</taxon>
        <taxon>Burkholderiales</taxon>
        <taxon>Sphaerotilaceae</taxon>
        <taxon>Roseateles</taxon>
    </lineage>
</organism>
<reference evidence="1" key="1">
    <citation type="submission" date="2023-01" db="EMBL/GenBank/DDBJ databases">
        <title>Whole genome sequence of Paucibacter sp. S2-9 isolated from pond sediment.</title>
        <authorList>
            <person name="Jung J.Y."/>
        </authorList>
    </citation>
    <scope>NUCLEOTIDE SEQUENCE</scope>
    <source>
        <strain evidence="1">S2-9</strain>
    </source>
</reference>
<dbReference type="EMBL" id="CP116346">
    <property type="protein sequence ID" value="WIT11114.1"/>
    <property type="molecule type" value="Genomic_DNA"/>
</dbReference>
<dbReference type="Proteomes" id="UP001177769">
    <property type="component" value="Chromosome"/>
</dbReference>
<evidence type="ECO:0000313" key="2">
    <source>
        <dbReference type="Proteomes" id="UP001177769"/>
    </source>
</evidence>
<dbReference type="RefSeq" id="WP_285232193.1">
    <property type="nucleotide sequence ID" value="NZ_CP116346.1"/>
</dbReference>
<evidence type="ECO:0000313" key="1">
    <source>
        <dbReference type="EMBL" id="WIT11114.1"/>
    </source>
</evidence>
<dbReference type="KEGG" id="pais:PFX98_19745"/>
<protein>
    <submittedName>
        <fullName evidence="1">Uncharacterized protein</fullName>
    </submittedName>
</protein>
<name>A0AA95NF41_9BURK</name>
<accession>A0AA95NF41</accession>
<proteinExistence type="predicted"/>
<keyword evidence="2" id="KW-1185">Reference proteome</keyword>